<dbReference type="InterPro" id="IPR003712">
    <property type="entry name" value="Cyanate_lyase_C"/>
</dbReference>
<dbReference type="PANTHER" id="PTHR34186:SF2">
    <property type="entry name" value="CYANATE HYDRATASE"/>
    <property type="match status" value="1"/>
</dbReference>
<dbReference type="InterPro" id="IPR008076">
    <property type="entry name" value="Cyanase"/>
</dbReference>
<dbReference type="Proteomes" id="UP000663877">
    <property type="component" value="Unassembled WGS sequence"/>
</dbReference>
<dbReference type="InterPro" id="IPR010982">
    <property type="entry name" value="Lambda_DNA-bd_dom_sf"/>
</dbReference>
<feature type="active site" evidence="3">
    <location>
        <position position="95"/>
    </location>
</feature>
<dbReference type="CDD" id="cd00559">
    <property type="entry name" value="Cyanase_C"/>
    <property type="match status" value="1"/>
</dbReference>
<dbReference type="HAMAP" id="MF_00535">
    <property type="entry name" value="Cyanate_hydrat"/>
    <property type="match status" value="1"/>
</dbReference>
<dbReference type="Gene3D" id="3.30.1160.10">
    <property type="entry name" value="Cyanate lyase, C-terminal domain"/>
    <property type="match status" value="1"/>
</dbReference>
<dbReference type="SMART" id="SM01116">
    <property type="entry name" value="Cyanate_lyase"/>
    <property type="match status" value="1"/>
</dbReference>
<dbReference type="Proteomes" id="UP000663832">
    <property type="component" value="Unassembled WGS sequence"/>
</dbReference>
<evidence type="ECO:0000313" key="7">
    <source>
        <dbReference type="EMBL" id="CAF1071476.1"/>
    </source>
</evidence>
<feature type="active site" evidence="3">
    <location>
        <position position="92"/>
    </location>
</feature>
<organism evidence="5 8">
    <name type="scientific">Adineta steineri</name>
    <dbReference type="NCBI Taxonomy" id="433720"/>
    <lineage>
        <taxon>Eukaryota</taxon>
        <taxon>Metazoa</taxon>
        <taxon>Spiralia</taxon>
        <taxon>Gnathifera</taxon>
        <taxon>Rotifera</taxon>
        <taxon>Eurotatoria</taxon>
        <taxon>Bdelloidea</taxon>
        <taxon>Adinetida</taxon>
        <taxon>Adinetidae</taxon>
        <taxon>Adineta</taxon>
    </lineage>
</organism>
<proteinExistence type="inferred from homology"/>
<sequence length="152" mass="17517">MELSDISKQLLDAKREKNITFTDIAQQLGRDEVWVAALFYGQATCSDDEECRKLSDTLSIHFSPEQIHQLKHSSYKGLLIPSFPPTDPLLYRFHEILLQFGVPMKEIIHEKFGDGIMSAVDFTVKIDKDETIKDAPRVNINMSGKFLPYKRW</sequence>
<dbReference type="PIRSF" id="PIRSF001263">
    <property type="entry name" value="Cyanate_hydratas"/>
    <property type="match status" value="1"/>
</dbReference>
<evidence type="ECO:0000256" key="1">
    <source>
        <dbReference type="ARBA" id="ARBA00003561"/>
    </source>
</evidence>
<dbReference type="Gene3D" id="1.10.260.40">
    <property type="entry name" value="lambda repressor-like DNA-binding domains"/>
    <property type="match status" value="1"/>
</dbReference>
<dbReference type="NCBIfam" id="NF002773">
    <property type="entry name" value="PRK02866.1"/>
    <property type="match status" value="1"/>
</dbReference>
<dbReference type="SUPFAM" id="SSF55234">
    <property type="entry name" value="Cyanase C-terminal domain"/>
    <property type="match status" value="1"/>
</dbReference>
<protein>
    <recommendedName>
        <fullName evidence="3">Cyanate hydratase</fullName>
        <shortName evidence="3">Cyanase</shortName>
        <ecNumber evidence="3">4.2.1.104</ecNumber>
    </recommendedName>
    <alternativeName>
        <fullName evidence="3">Cyanate hydrolase</fullName>
    </alternativeName>
    <alternativeName>
        <fullName evidence="3">Cyanate lyase</fullName>
    </alternativeName>
</protein>
<dbReference type="InterPro" id="IPR036581">
    <property type="entry name" value="Cyanate_lyase_C_sf"/>
</dbReference>
<dbReference type="GO" id="GO:0008824">
    <property type="term" value="F:cyanate hydratase activity"/>
    <property type="evidence" value="ECO:0007669"/>
    <property type="project" value="UniProtKB-UniRule"/>
</dbReference>
<name>A0A813PP81_9BILA</name>
<evidence type="ECO:0000313" key="8">
    <source>
        <dbReference type="Proteomes" id="UP000663832"/>
    </source>
</evidence>
<dbReference type="SUPFAM" id="SSF47413">
    <property type="entry name" value="lambda repressor-like DNA-binding domains"/>
    <property type="match status" value="1"/>
</dbReference>
<dbReference type="Pfam" id="PF02560">
    <property type="entry name" value="Cyanate_lyase"/>
    <property type="match status" value="1"/>
</dbReference>
<comment type="catalytic activity">
    <reaction evidence="3">
        <text>cyanate + hydrogencarbonate + 3 H(+) = NH4(+) + 2 CO2</text>
        <dbReference type="Rhea" id="RHEA:11120"/>
        <dbReference type="ChEBI" id="CHEBI:15378"/>
        <dbReference type="ChEBI" id="CHEBI:16526"/>
        <dbReference type="ChEBI" id="CHEBI:17544"/>
        <dbReference type="ChEBI" id="CHEBI:28938"/>
        <dbReference type="ChEBI" id="CHEBI:29195"/>
        <dbReference type="EC" id="4.2.1.104"/>
    </reaction>
</comment>
<keyword evidence="2 3" id="KW-0456">Lyase</keyword>
<keyword evidence="8" id="KW-1185">Reference proteome</keyword>
<dbReference type="OrthoDB" id="10019422at2759"/>
<dbReference type="EMBL" id="CAJNOM010000005">
    <property type="protein sequence ID" value="CAF0755734.1"/>
    <property type="molecule type" value="Genomic_DNA"/>
</dbReference>
<reference evidence="5" key="1">
    <citation type="submission" date="2021-02" db="EMBL/GenBank/DDBJ databases">
        <authorList>
            <person name="Nowell W R."/>
        </authorList>
    </citation>
    <scope>NUCLEOTIDE SEQUENCE</scope>
</reference>
<feature type="domain" description="Cyanate lyase C-terminal" evidence="4">
    <location>
        <begin position="79"/>
        <end position="152"/>
    </location>
</feature>
<dbReference type="EC" id="4.2.1.104" evidence="3"/>
<evidence type="ECO:0000256" key="3">
    <source>
        <dbReference type="HAMAP-Rule" id="MF_03139"/>
    </source>
</evidence>
<evidence type="ECO:0000256" key="2">
    <source>
        <dbReference type="ARBA" id="ARBA00023239"/>
    </source>
</evidence>
<dbReference type="EMBL" id="CAJNOI010000010">
    <property type="protein sequence ID" value="CAF0779744.1"/>
    <property type="molecule type" value="Genomic_DNA"/>
</dbReference>
<dbReference type="PANTHER" id="PTHR34186">
    <property type="entry name" value="CYANATE HYDRATASE"/>
    <property type="match status" value="1"/>
</dbReference>
<comment type="similarity">
    <text evidence="3">Belongs to the cyanase family.</text>
</comment>
<dbReference type="AlphaFoldDB" id="A0A813PP81"/>
<accession>A0A813PP81</accession>
<evidence type="ECO:0000313" key="6">
    <source>
        <dbReference type="EMBL" id="CAF0779744.1"/>
    </source>
</evidence>
<comment type="caution">
    <text evidence="5">The sequence shown here is derived from an EMBL/GenBank/DDBJ whole genome shotgun (WGS) entry which is preliminary data.</text>
</comment>
<feature type="active site" evidence="3">
    <location>
        <position position="118"/>
    </location>
</feature>
<dbReference type="NCBIfam" id="TIGR00673">
    <property type="entry name" value="cynS"/>
    <property type="match status" value="1"/>
</dbReference>
<gene>
    <name evidence="6" type="ORF">BJG266_LOCUS4048</name>
    <name evidence="5" type="ORF">QVE165_LOCUS1764</name>
    <name evidence="7" type="ORF">QVE165_LOCUS18715</name>
</gene>
<evidence type="ECO:0000259" key="4">
    <source>
        <dbReference type="SMART" id="SM01116"/>
    </source>
</evidence>
<evidence type="ECO:0000313" key="5">
    <source>
        <dbReference type="EMBL" id="CAF0755734.1"/>
    </source>
</evidence>
<dbReference type="EMBL" id="CAJNOM010000112">
    <property type="protein sequence ID" value="CAF1071476.1"/>
    <property type="molecule type" value="Genomic_DNA"/>
</dbReference>
<dbReference type="PRINTS" id="PR01693">
    <property type="entry name" value="CYANASE"/>
</dbReference>
<dbReference type="GO" id="GO:0003677">
    <property type="term" value="F:DNA binding"/>
    <property type="evidence" value="ECO:0007669"/>
    <property type="project" value="InterPro"/>
</dbReference>
<comment type="function">
    <text evidence="1 3">Catalyzes the reaction of cyanate with bicarbonate to produce ammonia and carbon dioxide.</text>
</comment>